<dbReference type="Proteomes" id="UP001372338">
    <property type="component" value="Unassembled WGS sequence"/>
</dbReference>
<dbReference type="GO" id="GO:0003723">
    <property type="term" value="F:RNA binding"/>
    <property type="evidence" value="ECO:0007669"/>
    <property type="project" value="TreeGrafter"/>
</dbReference>
<organism evidence="2 3">
    <name type="scientific">Crotalaria pallida</name>
    <name type="common">Smooth rattlebox</name>
    <name type="synonym">Crotalaria striata</name>
    <dbReference type="NCBI Taxonomy" id="3830"/>
    <lineage>
        <taxon>Eukaryota</taxon>
        <taxon>Viridiplantae</taxon>
        <taxon>Streptophyta</taxon>
        <taxon>Embryophyta</taxon>
        <taxon>Tracheophyta</taxon>
        <taxon>Spermatophyta</taxon>
        <taxon>Magnoliopsida</taxon>
        <taxon>eudicotyledons</taxon>
        <taxon>Gunneridae</taxon>
        <taxon>Pentapetalae</taxon>
        <taxon>rosids</taxon>
        <taxon>fabids</taxon>
        <taxon>Fabales</taxon>
        <taxon>Fabaceae</taxon>
        <taxon>Papilionoideae</taxon>
        <taxon>50 kb inversion clade</taxon>
        <taxon>genistoids sensu lato</taxon>
        <taxon>core genistoids</taxon>
        <taxon>Crotalarieae</taxon>
        <taxon>Crotalaria</taxon>
    </lineage>
</organism>
<evidence type="ECO:0000313" key="2">
    <source>
        <dbReference type="EMBL" id="KAK7267753.1"/>
    </source>
</evidence>
<dbReference type="PANTHER" id="PTHR12341">
    <property type="entry name" value="5'-&gt;3' EXORIBONUCLEASE"/>
    <property type="match status" value="1"/>
</dbReference>
<comment type="caution">
    <text evidence="2">The sequence shown here is derived from an EMBL/GenBank/DDBJ whole genome shotgun (WGS) entry which is preliminary data.</text>
</comment>
<reference evidence="2 3" key="1">
    <citation type="submission" date="2024-01" db="EMBL/GenBank/DDBJ databases">
        <title>The genomes of 5 underutilized Papilionoideae crops provide insights into root nodulation and disease resistanc.</title>
        <authorList>
            <person name="Yuan L."/>
        </authorList>
    </citation>
    <scope>NUCLEOTIDE SEQUENCE [LARGE SCALE GENOMIC DNA]</scope>
    <source>
        <strain evidence="2">ZHUSHIDOU_FW_LH</strain>
        <tissue evidence="2">Leaf</tissue>
    </source>
</reference>
<dbReference type="PANTHER" id="PTHR12341:SF74">
    <property type="entry name" value="5'-3' EXORIBONUCLEASE 4"/>
    <property type="match status" value="1"/>
</dbReference>
<evidence type="ECO:0000313" key="3">
    <source>
        <dbReference type="Proteomes" id="UP001372338"/>
    </source>
</evidence>
<evidence type="ECO:0000259" key="1">
    <source>
        <dbReference type="Pfam" id="PF17846"/>
    </source>
</evidence>
<gene>
    <name evidence="2" type="ORF">RIF29_20432</name>
</gene>
<dbReference type="EMBL" id="JAYWIO010000004">
    <property type="protein sequence ID" value="KAK7267753.1"/>
    <property type="molecule type" value="Genomic_DNA"/>
</dbReference>
<dbReference type="Gene3D" id="1.25.40.1050">
    <property type="match status" value="1"/>
</dbReference>
<dbReference type="GO" id="GO:0005634">
    <property type="term" value="C:nucleus"/>
    <property type="evidence" value="ECO:0007669"/>
    <property type="project" value="TreeGrafter"/>
</dbReference>
<dbReference type="InterPro" id="IPR041412">
    <property type="entry name" value="Xrn1_helical"/>
</dbReference>
<dbReference type="GO" id="GO:0004534">
    <property type="term" value="F:5'-3' RNA exonuclease activity"/>
    <property type="evidence" value="ECO:0007669"/>
    <property type="project" value="TreeGrafter"/>
</dbReference>
<protein>
    <recommendedName>
        <fullName evidence="1">Xrn1 helical domain-containing protein</fullName>
    </recommendedName>
</protein>
<feature type="domain" description="Xrn1 helical" evidence="1">
    <location>
        <begin position="48"/>
        <end position="108"/>
    </location>
</feature>
<sequence length="127" mass="14546">MRTDLTSTPRHLDFLVPCNLSERPCRLHIDHRESSDDVCLLLPPTTATIQGVVKLPFIDEKKLLAATRRLENTLTEEEQLRNSVMLDSLFVHRAHDLASQILSSYKVCSQSPPHERCFWPIDPNART</sequence>
<dbReference type="InterPro" id="IPR027073">
    <property type="entry name" value="5_3_exoribonuclease"/>
</dbReference>
<accession>A0AAN9F9P0</accession>
<keyword evidence="3" id="KW-1185">Reference proteome</keyword>
<dbReference type="AlphaFoldDB" id="A0AAN9F9P0"/>
<proteinExistence type="predicted"/>
<name>A0AAN9F9P0_CROPI</name>
<dbReference type="Pfam" id="PF17846">
    <property type="entry name" value="XRN_M"/>
    <property type="match status" value="1"/>
</dbReference>
<dbReference type="GO" id="GO:0000956">
    <property type="term" value="P:nuclear-transcribed mRNA catabolic process"/>
    <property type="evidence" value="ECO:0007669"/>
    <property type="project" value="TreeGrafter"/>
</dbReference>